<dbReference type="GO" id="GO:0005762">
    <property type="term" value="C:mitochondrial large ribosomal subunit"/>
    <property type="evidence" value="ECO:0007669"/>
    <property type="project" value="InterPro"/>
</dbReference>
<dbReference type="InterPro" id="IPR039145">
    <property type="entry name" value="Ribosomal_mL40_metazoa/plant"/>
</dbReference>
<evidence type="ECO:0000313" key="1">
    <source>
        <dbReference type="EnsemblProtists" id="EOD40140"/>
    </source>
</evidence>
<reference evidence="2" key="1">
    <citation type="journal article" date="2013" name="Nature">
        <title>Pan genome of the phytoplankton Emiliania underpins its global distribution.</title>
        <authorList>
            <person name="Read B.A."/>
            <person name="Kegel J."/>
            <person name="Klute M.J."/>
            <person name="Kuo A."/>
            <person name="Lefebvre S.C."/>
            <person name="Maumus F."/>
            <person name="Mayer C."/>
            <person name="Miller J."/>
            <person name="Monier A."/>
            <person name="Salamov A."/>
            <person name="Young J."/>
            <person name="Aguilar M."/>
            <person name="Claverie J.M."/>
            <person name="Frickenhaus S."/>
            <person name="Gonzalez K."/>
            <person name="Herman E.K."/>
            <person name="Lin Y.C."/>
            <person name="Napier J."/>
            <person name="Ogata H."/>
            <person name="Sarno A.F."/>
            <person name="Shmutz J."/>
            <person name="Schroeder D."/>
            <person name="de Vargas C."/>
            <person name="Verret F."/>
            <person name="von Dassow P."/>
            <person name="Valentin K."/>
            <person name="Van de Peer Y."/>
            <person name="Wheeler G."/>
            <person name="Dacks J.B."/>
            <person name="Delwiche C.F."/>
            <person name="Dyhrman S.T."/>
            <person name="Glockner G."/>
            <person name="John U."/>
            <person name="Richards T."/>
            <person name="Worden A.Z."/>
            <person name="Zhang X."/>
            <person name="Grigoriev I.V."/>
            <person name="Allen A.E."/>
            <person name="Bidle K."/>
            <person name="Borodovsky M."/>
            <person name="Bowler C."/>
            <person name="Brownlee C."/>
            <person name="Cock J.M."/>
            <person name="Elias M."/>
            <person name="Gladyshev V.N."/>
            <person name="Groth M."/>
            <person name="Guda C."/>
            <person name="Hadaegh A."/>
            <person name="Iglesias-Rodriguez M.D."/>
            <person name="Jenkins J."/>
            <person name="Jones B.M."/>
            <person name="Lawson T."/>
            <person name="Leese F."/>
            <person name="Lindquist E."/>
            <person name="Lobanov A."/>
            <person name="Lomsadze A."/>
            <person name="Malik S.B."/>
            <person name="Marsh M.E."/>
            <person name="Mackinder L."/>
            <person name="Mock T."/>
            <person name="Mueller-Roeber B."/>
            <person name="Pagarete A."/>
            <person name="Parker M."/>
            <person name="Probert I."/>
            <person name="Quesneville H."/>
            <person name="Raines C."/>
            <person name="Rensing S.A."/>
            <person name="Riano-Pachon D.M."/>
            <person name="Richier S."/>
            <person name="Rokitta S."/>
            <person name="Shiraiwa Y."/>
            <person name="Soanes D.M."/>
            <person name="van der Giezen M."/>
            <person name="Wahlund T.M."/>
            <person name="Williams B."/>
            <person name="Wilson W."/>
            <person name="Wolfe G."/>
            <person name="Wurch L.L."/>
        </authorList>
    </citation>
    <scope>NUCLEOTIDE SEQUENCE</scope>
</reference>
<dbReference type="Proteomes" id="UP000013827">
    <property type="component" value="Unassembled WGS sequence"/>
</dbReference>
<protein>
    <submittedName>
        <fullName evidence="1">Uncharacterized protein</fullName>
    </submittedName>
</protein>
<accession>A0A0D3KWK5</accession>
<reference evidence="1" key="2">
    <citation type="submission" date="2024-10" db="UniProtKB">
        <authorList>
            <consortium name="EnsemblProtists"/>
        </authorList>
    </citation>
    <scope>IDENTIFICATION</scope>
</reference>
<dbReference type="EnsemblProtists" id="EOD40140">
    <property type="protein sequence ID" value="EOD40140"/>
    <property type="gene ID" value="EMIHUDRAFT_223001"/>
</dbReference>
<dbReference type="AlphaFoldDB" id="A0A0D3KWK5"/>
<dbReference type="RefSeq" id="XP_005792569.1">
    <property type="nucleotide sequence ID" value="XM_005792512.1"/>
</dbReference>
<proteinExistence type="predicted"/>
<name>A0A0D3KWK5_EMIH1</name>
<dbReference type="KEGG" id="ehx:EMIHUDRAFT_223001"/>
<dbReference type="PANTHER" id="PTHR13359:SF2">
    <property type="entry name" value="LARGE RIBOSOMAL SUBUNIT PROTEIN ML40"/>
    <property type="match status" value="1"/>
</dbReference>
<evidence type="ECO:0000313" key="2">
    <source>
        <dbReference type="Proteomes" id="UP000013827"/>
    </source>
</evidence>
<sequence length="157" mass="17545">MARHIMLLASRRCPPFAAALRPAGTRALAFKATHKRQPKKEESSGGRDPYATLKAAIIAEPDPELSTAIMAEKETAAARRERRAEYSRQAITEVKRVMGHLSRLIKLRQAAIEALPEELQEAARKPDLTPAPIQRRIFTDTAPIPDYQAKLLRRGED</sequence>
<organism evidence="1 2">
    <name type="scientific">Emiliania huxleyi (strain CCMP1516)</name>
    <dbReference type="NCBI Taxonomy" id="280463"/>
    <lineage>
        <taxon>Eukaryota</taxon>
        <taxon>Haptista</taxon>
        <taxon>Haptophyta</taxon>
        <taxon>Prymnesiophyceae</taxon>
        <taxon>Isochrysidales</taxon>
        <taxon>Noelaerhabdaceae</taxon>
        <taxon>Emiliania</taxon>
    </lineage>
</organism>
<dbReference type="PaxDb" id="2903-EOD40140"/>
<keyword evidence="2" id="KW-1185">Reference proteome</keyword>
<dbReference type="PANTHER" id="PTHR13359">
    <property type="entry name" value="39S RIBOSOMAL PROTEIN L40, MITOCHONDRIAL"/>
    <property type="match status" value="1"/>
</dbReference>
<dbReference type="GeneID" id="17285411"/>
<dbReference type="HOGENOM" id="CLU_1681196_0_0_1"/>